<reference evidence="2" key="1">
    <citation type="submission" date="2021-02" db="EMBL/GenBank/DDBJ databases">
        <authorList>
            <person name="Dougan E. K."/>
            <person name="Rhodes N."/>
            <person name="Thang M."/>
            <person name="Chan C."/>
        </authorList>
    </citation>
    <scope>NUCLEOTIDE SEQUENCE</scope>
</reference>
<dbReference type="Proteomes" id="UP000604046">
    <property type="component" value="Unassembled WGS sequence"/>
</dbReference>
<keyword evidence="3" id="KW-1185">Reference proteome</keyword>
<evidence type="ECO:0000313" key="2">
    <source>
        <dbReference type="EMBL" id="CAE6959980.1"/>
    </source>
</evidence>
<dbReference type="EMBL" id="CAJNDS010000110">
    <property type="protein sequence ID" value="CAE6959980.1"/>
    <property type="molecule type" value="Genomic_DNA"/>
</dbReference>
<accession>A0A812HRU0</accession>
<gene>
    <name evidence="2" type="ORF">SNAT2548_LOCUS1908</name>
</gene>
<name>A0A812HRU0_9DINO</name>
<proteinExistence type="predicted"/>
<evidence type="ECO:0000256" key="1">
    <source>
        <dbReference type="SAM" id="MobiDB-lite"/>
    </source>
</evidence>
<feature type="non-terminal residue" evidence="2">
    <location>
        <position position="206"/>
    </location>
</feature>
<evidence type="ECO:0000313" key="3">
    <source>
        <dbReference type="Proteomes" id="UP000604046"/>
    </source>
</evidence>
<sequence length="206" mass="23125">MSWQVSYFSPTVSAIDNYERGKGASKSPAATALVYPEEPALQVEEDEEGWCRALLSYSVPLPVPGSRLAGEEQDRVAKKALRSLQGTLEEDFAGVERTIPGVSCHLDSSAFGVDLSISERDFLQGQRREPGKAPTTQDKDEMRVEKKLREICTLKRRQVDGEALDKLQAEKIAKRGELFREVAELKLRRAEKELVKLFKGRKKAFQ</sequence>
<dbReference type="OrthoDB" id="10378756at2759"/>
<organism evidence="2 3">
    <name type="scientific">Symbiodinium natans</name>
    <dbReference type="NCBI Taxonomy" id="878477"/>
    <lineage>
        <taxon>Eukaryota</taxon>
        <taxon>Sar</taxon>
        <taxon>Alveolata</taxon>
        <taxon>Dinophyceae</taxon>
        <taxon>Suessiales</taxon>
        <taxon>Symbiodiniaceae</taxon>
        <taxon>Symbiodinium</taxon>
    </lineage>
</organism>
<dbReference type="AlphaFoldDB" id="A0A812HRU0"/>
<feature type="region of interest" description="Disordered" evidence="1">
    <location>
        <begin position="123"/>
        <end position="142"/>
    </location>
</feature>
<protein>
    <submittedName>
        <fullName evidence="2">Uncharacterized protein</fullName>
    </submittedName>
</protein>
<comment type="caution">
    <text evidence="2">The sequence shown here is derived from an EMBL/GenBank/DDBJ whole genome shotgun (WGS) entry which is preliminary data.</text>
</comment>